<dbReference type="Pfam" id="PF19030">
    <property type="entry name" value="TSP1_ADAMTS"/>
    <property type="match status" value="2"/>
</dbReference>
<dbReference type="CDD" id="cd00096">
    <property type="entry name" value="Ig"/>
    <property type="match status" value="1"/>
</dbReference>
<organism evidence="5 6">
    <name type="scientific">Muraenolepis orangiensis</name>
    <name type="common">Patagonian moray cod</name>
    <dbReference type="NCBI Taxonomy" id="630683"/>
    <lineage>
        <taxon>Eukaryota</taxon>
        <taxon>Metazoa</taxon>
        <taxon>Chordata</taxon>
        <taxon>Craniata</taxon>
        <taxon>Vertebrata</taxon>
        <taxon>Euteleostomi</taxon>
        <taxon>Actinopterygii</taxon>
        <taxon>Neopterygii</taxon>
        <taxon>Teleostei</taxon>
        <taxon>Neoteleostei</taxon>
        <taxon>Acanthomorphata</taxon>
        <taxon>Zeiogadaria</taxon>
        <taxon>Gadariae</taxon>
        <taxon>Gadiformes</taxon>
        <taxon>Muraenolepidoidei</taxon>
        <taxon>Muraenolepididae</taxon>
        <taxon>Muraenolepis</taxon>
    </lineage>
</organism>
<keyword evidence="6" id="KW-1185">Reference proteome</keyword>
<dbReference type="GO" id="GO:0098632">
    <property type="term" value="F:cell-cell adhesion mediator activity"/>
    <property type="evidence" value="ECO:0007669"/>
    <property type="project" value="TreeGrafter"/>
</dbReference>
<dbReference type="InterPro" id="IPR036179">
    <property type="entry name" value="Ig-like_dom_sf"/>
</dbReference>
<dbReference type="PANTHER" id="PTHR10075:SF103">
    <property type="entry name" value="ROUNDABOUT HOMOLOG 4"/>
    <property type="match status" value="1"/>
</dbReference>
<dbReference type="EMBL" id="JANIIK010000118">
    <property type="protein sequence ID" value="KAJ3585437.1"/>
    <property type="molecule type" value="Genomic_DNA"/>
</dbReference>
<evidence type="ECO:0000256" key="2">
    <source>
        <dbReference type="ARBA" id="ARBA00023319"/>
    </source>
</evidence>
<dbReference type="GO" id="GO:0005886">
    <property type="term" value="C:plasma membrane"/>
    <property type="evidence" value="ECO:0007669"/>
    <property type="project" value="TreeGrafter"/>
</dbReference>
<feature type="compositionally biased region" description="Basic and acidic residues" evidence="3">
    <location>
        <begin position="650"/>
        <end position="664"/>
    </location>
</feature>
<name>A0A9Q0DF08_9TELE</name>
<dbReference type="SUPFAM" id="SSF82895">
    <property type="entry name" value="TSP-1 type 1 repeat"/>
    <property type="match status" value="2"/>
</dbReference>
<dbReference type="Pfam" id="PF07679">
    <property type="entry name" value="I-set"/>
    <property type="match status" value="1"/>
</dbReference>
<evidence type="ECO:0000313" key="6">
    <source>
        <dbReference type="Proteomes" id="UP001148018"/>
    </source>
</evidence>
<gene>
    <name evidence="5" type="ORF">NHX12_014156</name>
</gene>
<dbReference type="PROSITE" id="PS50092">
    <property type="entry name" value="TSP1"/>
    <property type="match status" value="2"/>
</dbReference>
<reference evidence="5" key="1">
    <citation type="submission" date="2022-07" db="EMBL/GenBank/DDBJ databases">
        <title>Chromosome-level genome of Muraenolepis orangiensis.</title>
        <authorList>
            <person name="Kim J."/>
        </authorList>
    </citation>
    <scope>NUCLEOTIDE SEQUENCE</scope>
    <source>
        <strain evidence="5">KU_S4_2022</strain>
        <tissue evidence="5">Muscle</tissue>
    </source>
</reference>
<accession>A0A9Q0DF08</accession>
<dbReference type="Proteomes" id="UP001148018">
    <property type="component" value="Unassembled WGS sequence"/>
</dbReference>
<proteinExistence type="predicted"/>
<evidence type="ECO:0000256" key="3">
    <source>
        <dbReference type="SAM" id="MobiDB-lite"/>
    </source>
</evidence>
<dbReference type="InterPro" id="IPR003599">
    <property type="entry name" value="Ig_sub"/>
</dbReference>
<dbReference type="OrthoDB" id="5948003at2759"/>
<feature type="region of interest" description="Disordered" evidence="3">
    <location>
        <begin position="478"/>
        <end position="515"/>
    </location>
</feature>
<dbReference type="SMART" id="SM00409">
    <property type="entry name" value="IG"/>
    <property type="match status" value="2"/>
</dbReference>
<dbReference type="AlphaFoldDB" id="A0A9Q0DF08"/>
<dbReference type="SMART" id="SM00209">
    <property type="entry name" value="TSP1"/>
    <property type="match status" value="2"/>
</dbReference>
<feature type="region of interest" description="Disordered" evidence="3">
    <location>
        <begin position="376"/>
        <end position="396"/>
    </location>
</feature>
<dbReference type="PROSITE" id="PS50835">
    <property type="entry name" value="IG_LIKE"/>
    <property type="match status" value="2"/>
</dbReference>
<evidence type="ECO:0000256" key="1">
    <source>
        <dbReference type="ARBA" id="ARBA00023157"/>
    </source>
</evidence>
<feature type="domain" description="Ig-like" evidence="4">
    <location>
        <begin position="512"/>
        <end position="616"/>
    </location>
</feature>
<dbReference type="GO" id="GO:0007411">
    <property type="term" value="P:axon guidance"/>
    <property type="evidence" value="ECO:0007669"/>
    <property type="project" value="TreeGrafter"/>
</dbReference>
<dbReference type="InterPro" id="IPR007110">
    <property type="entry name" value="Ig-like_dom"/>
</dbReference>
<dbReference type="GO" id="GO:0030424">
    <property type="term" value="C:axon"/>
    <property type="evidence" value="ECO:0007669"/>
    <property type="project" value="TreeGrafter"/>
</dbReference>
<feature type="compositionally biased region" description="Basic and acidic residues" evidence="3">
    <location>
        <begin position="382"/>
        <end position="396"/>
    </location>
</feature>
<dbReference type="InterPro" id="IPR003598">
    <property type="entry name" value="Ig_sub2"/>
</dbReference>
<protein>
    <recommendedName>
        <fullName evidence="4">Ig-like domain-containing protein</fullName>
    </recommendedName>
</protein>
<comment type="caution">
    <text evidence="5">The sequence shown here is derived from an EMBL/GenBank/DDBJ whole genome shotgun (WGS) entry which is preliminary data.</text>
</comment>
<feature type="domain" description="Ig-like" evidence="4">
    <location>
        <begin position="264"/>
        <end position="359"/>
    </location>
</feature>
<dbReference type="InterPro" id="IPR013783">
    <property type="entry name" value="Ig-like_fold"/>
</dbReference>
<evidence type="ECO:0000259" key="4">
    <source>
        <dbReference type="PROSITE" id="PS50835"/>
    </source>
</evidence>
<dbReference type="SMART" id="SM00408">
    <property type="entry name" value="IGc2"/>
    <property type="match status" value="2"/>
</dbReference>
<sequence>MTGKEQQEFWGITSMDKSLCVVFRFQRFVPGPWEPCSASCGSGTQRRGVRCQVLLSFSQTVAELPDDECQGLKPAGGRRCYRAPCVREAVVTCLNKQTRDATQQSVCVSSRRPPRLLQDCNTHPCPPGERDTHTHTSLPPQVAIWALEFVLSDPGPVQACNRFDCPPAWDTRGWGESPTPTGSPVVVQDCPPQWVTGVWSQCSVSCGKGVQRGETVCVTQGESGRVRTLSHHACPAVPRPTGVRTCSMRPCDKTNSLDTGKPDPVILAERKVYIQWRKVKKLQFVIGGFAYLLPWTTVVLRCPTRRFRKGHIRWLKEGRPLADLPRLTSSPGHLRIQQLQASHVGAYTCVAGEARESFVLKIIGGKRKLSWTEAGGQQLKTSGRDVPRTPESSGELRDSFDRYDRIVRRLLDLKEKSASTPGYEVPEAPELSLPLLLIAQTEKLDAVIRRLSEGLGGSPGEEAVIARLLDELTVAQGDANESTLYPPSERSESSTRGPSFDNKAHSARPRAPGIIQRPGKVGVAVGSGVTVSVGTPVILQQQVTGLEVKCEVTGHPTPTITWTRDGQEIRSEGRVDLLQDGSLRILSPVTGDEGTYVCTATNRHGSTRAESRLLISGGREGRRKRGRRRREEEEGKEKEGGGGGLEEGGGEEKEGGGRGRGEGGRRKRGRRRREEGGGGGLEGGRRRRGRIRRREEGED</sequence>
<dbReference type="InterPro" id="IPR000884">
    <property type="entry name" value="TSP1_rpt"/>
</dbReference>
<dbReference type="FunFam" id="2.60.40.10:FF:000032">
    <property type="entry name" value="palladin isoform X1"/>
    <property type="match status" value="1"/>
</dbReference>
<keyword evidence="1" id="KW-1015">Disulfide bond</keyword>
<evidence type="ECO:0000313" key="5">
    <source>
        <dbReference type="EMBL" id="KAJ3585437.1"/>
    </source>
</evidence>
<dbReference type="Gene3D" id="2.60.40.10">
    <property type="entry name" value="Immunoglobulins"/>
    <property type="match status" value="2"/>
</dbReference>
<dbReference type="SUPFAM" id="SSF48726">
    <property type="entry name" value="Immunoglobulin"/>
    <property type="match status" value="2"/>
</dbReference>
<feature type="compositionally biased region" description="Basic and acidic residues" evidence="3">
    <location>
        <begin position="629"/>
        <end position="640"/>
    </location>
</feature>
<dbReference type="Gene3D" id="2.20.100.10">
    <property type="entry name" value="Thrombospondin type-1 (TSP1) repeat"/>
    <property type="match status" value="2"/>
</dbReference>
<dbReference type="InterPro" id="IPR036383">
    <property type="entry name" value="TSP1_rpt_sf"/>
</dbReference>
<dbReference type="InterPro" id="IPR013098">
    <property type="entry name" value="Ig_I-set"/>
</dbReference>
<dbReference type="GO" id="GO:0070593">
    <property type="term" value="P:dendrite self-avoidance"/>
    <property type="evidence" value="ECO:0007669"/>
    <property type="project" value="TreeGrafter"/>
</dbReference>
<dbReference type="GO" id="GO:0007156">
    <property type="term" value="P:homophilic cell adhesion via plasma membrane adhesion molecules"/>
    <property type="evidence" value="ECO:0007669"/>
    <property type="project" value="TreeGrafter"/>
</dbReference>
<keyword evidence="2" id="KW-0393">Immunoglobulin domain</keyword>
<feature type="region of interest" description="Disordered" evidence="3">
    <location>
        <begin position="593"/>
        <end position="699"/>
    </location>
</feature>
<dbReference type="PANTHER" id="PTHR10075">
    <property type="entry name" value="BASIGIN RELATED"/>
    <property type="match status" value="1"/>
</dbReference>